<name>M8D6F6_9BACL</name>
<dbReference type="RefSeq" id="WP_003395747.1">
    <property type="nucleotide sequence ID" value="NZ_APCD01000004.1"/>
</dbReference>
<organism evidence="1 2">
    <name type="scientific">Anoxybacillus flavithermus AK1</name>
    <dbReference type="NCBI Taxonomy" id="1297581"/>
    <lineage>
        <taxon>Bacteria</taxon>
        <taxon>Bacillati</taxon>
        <taxon>Bacillota</taxon>
        <taxon>Bacilli</taxon>
        <taxon>Bacillales</taxon>
        <taxon>Anoxybacillaceae</taxon>
        <taxon>Anoxybacillus</taxon>
    </lineage>
</organism>
<protein>
    <submittedName>
        <fullName evidence="1">Uncharacterized protein</fullName>
    </submittedName>
</protein>
<dbReference type="EMBL" id="APCD01000004">
    <property type="protein sequence ID" value="EMT46442.1"/>
    <property type="molecule type" value="Genomic_DNA"/>
</dbReference>
<accession>M8D6F6</accession>
<reference evidence="1 2" key="1">
    <citation type="submission" date="2013-03" db="EMBL/GenBank/DDBJ databases">
        <title>Assembly of a new bacterial strain Anoxybacillus flavithermus AK1.</title>
        <authorList>
            <person name="Rajan I."/>
            <person name="PoliReddy D."/>
            <person name="Sugumar T."/>
            <person name="Rathinam K."/>
            <person name="Alqarawi S."/>
            <person name="Khalil A.B."/>
            <person name="Sivakumar N."/>
        </authorList>
    </citation>
    <scope>NUCLEOTIDE SEQUENCE [LARGE SCALE GENOMIC DNA]</scope>
    <source>
        <strain evidence="1 2">AK1</strain>
    </source>
</reference>
<sequence>MEKCTKCNRQGIELLEIGDLRINHIEMMCEDCLLEMLQERIKKESLKCDECGEQVKVRIEDDIAWFFCEKGCEESLYGEYLLEPLDPEDDKGWF</sequence>
<evidence type="ECO:0000313" key="2">
    <source>
        <dbReference type="Proteomes" id="UP000012085"/>
    </source>
</evidence>
<proteinExistence type="predicted"/>
<reference evidence="1 2" key="2">
    <citation type="journal article" date="2015" name="Genome Announc.">
        <title>Genome Sequence of Anoxybacillus flavithermus Strain AK1, a Thermophile Isolated from a Hot Spring in Saudi Arabia.</title>
        <authorList>
            <person name="Khalil A."/>
            <person name="Sivakumar N."/>
            <person name="Qarawi S."/>
        </authorList>
    </citation>
    <scope>NUCLEOTIDE SEQUENCE [LARGE SCALE GENOMIC DNA]</scope>
    <source>
        <strain evidence="1 2">AK1</strain>
    </source>
</reference>
<evidence type="ECO:0000313" key="1">
    <source>
        <dbReference type="EMBL" id="EMT46442.1"/>
    </source>
</evidence>
<dbReference type="Proteomes" id="UP000012085">
    <property type="component" value="Unassembled WGS sequence"/>
</dbReference>
<dbReference type="AlphaFoldDB" id="M8D6F6"/>
<comment type="caution">
    <text evidence="1">The sequence shown here is derived from an EMBL/GenBank/DDBJ whole genome shotgun (WGS) entry which is preliminary data.</text>
</comment>
<gene>
    <name evidence="1" type="ORF">H919_04254</name>
</gene>